<keyword evidence="3" id="KW-1185">Reference proteome</keyword>
<dbReference type="Proteomes" id="UP000266313">
    <property type="component" value="Chromosome"/>
</dbReference>
<dbReference type="OrthoDB" id="276604at2"/>
<organism evidence="2 3">
    <name type="scientific">Methylocaldum marinum</name>
    <dbReference type="NCBI Taxonomy" id="1432792"/>
    <lineage>
        <taxon>Bacteria</taxon>
        <taxon>Pseudomonadati</taxon>
        <taxon>Pseudomonadota</taxon>
        <taxon>Gammaproteobacteria</taxon>
        <taxon>Methylococcales</taxon>
        <taxon>Methylococcaceae</taxon>
        <taxon>Methylocaldum</taxon>
    </lineage>
</organism>
<dbReference type="EMBL" id="AP017928">
    <property type="protein sequence ID" value="BBA34549.1"/>
    <property type="molecule type" value="Genomic_DNA"/>
</dbReference>
<dbReference type="PANTHER" id="PTHR10587">
    <property type="entry name" value="GLYCOSYL TRANSFERASE-RELATED"/>
    <property type="match status" value="1"/>
</dbReference>
<dbReference type="InterPro" id="IPR002509">
    <property type="entry name" value="NODB_dom"/>
</dbReference>
<dbReference type="PROSITE" id="PS51677">
    <property type="entry name" value="NODB"/>
    <property type="match status" value="1"/>
</dbReference>
<dbReference type="InterPro" id="IPR050248">
    <property type="entry name" value="Polysacc_deacetylase_ArnD"/>
</dbReference>
<protein>
    <submittedName>
        <fullName evidence="2">Polysaccharide deacetylase</fullName>
    </submittedName>
</protein>
<name>A0A250KXQ3_9GAMM</name>
<evidence type="ECO:0000313" key="3">
    <source>
        <dbReference type="Proteomes" id="UP000266313"/>
    </source>
</evidence>
<dbReference type="InterPro" id="IPR011330">
    <property type="entry name" value="Glyco_hydro/deAcase_b/a-brl"/>
</dbReference>
<proteinExistence type="predicted"/>
<dbReference type="RefSeq" id="WP_119629932.1">
    <property type="nucleotide sequence ID" value="NZ_AP017928.1"/>
</dbReference>
<evidence type="ECO:0000313" key="2">
    <source>
        <dbReference type="EMBL" id="BBA34549.1"/>
    </source>
</evidence>
<dbReference type="CDD" id="cd10917">
    <property type="entry name" value="CE4_NodB_like_6s_7s"/>
    <property type="match status" value="1"/>
</dbReference>
<accession>A0A250KXQ3</accession>
<dbReference type="GO" id="GO:0005975">
    <property type="term" value="P:carbohydrate metabolic process"/>
    <property type="evidence" value="ECO:0007669"/>
    <property type="project" value="InterPro"/>
</dbReference>
<dbReference type="Pfam" id="PF01522">
    <property type="entry name" value="Polysacc_deac_1"/>
    <property type="match status" value="1"/>
</dbReference>
<evidence type="ECO:0000259" key="1">
    <source>
        <dbReference type="PROSITE" id="PS51677"/>
    </source>
</evidence>
<dbReference type="Gene3D" id="3.20.20.370">
    <property type="entry name" value="Glycoside hydrolase/deacetylase"/>
    <property type="match status" value="1"/>
</dbReference>
<dbReference type="KEGG" id="mmai:sS8_2601"/>
<dbReference type="AlphaFoldDB" id="A0A250KXQ3"/>
<dbReference type="GO" id="GO:0016810">
    <property type="term" value="F:hydrolase activity, acting on carbon-nitrogen (but not peptide) bonds"/>
    <property type="evidence" value="ECO:0007669"/>
    <property type="project" value="InterPro"/>
</dbReference>
<reference evidence="2 3" key="1">
    <citation type="submission" date="2016-12" db="EMBL/GenBank/DDBJ databases">
        <title>Genome sequencing of Methylocaldum marinum.</title>
        <authorList>
            <person name="Takeuchi M."/>
            <person name="Kamagata Y."/>
            <person name="Hiraoka S."/>
            <person name="Oshima K."/>
            <person name="Hattori M."/>
            <person name="Iwasaki W."/>
        </authorList>
    </citation>
    <scope>NUCLEOTIDE SEQUENCE [LARGE SCALE GENOMIC DNA]</scope>
    <source>
        <strain evidence="2 3">S8</strain>
    </source>
</reference>
<sequence>MHPVRHWLPSRFLRYSVAFQAIGGAAALLAPEGSTLFLEALAANHAIVFGASFWPTGPLLGPNLTRLPAERAELREIALTFDDGPDIETTPKVLDLLDRYRTQASFFCIASRAERYPELTREIVSRGHRIENHSYRHAHTFALSGIGGFKEEIGRAQAVLTDLTGFAPRYFRAPVGMRNPWLQPVLSSLDLSLVSWTRRGYDAVLGDPQKIVWRLSRNLRGGDILLLHDGSAARDRNGRPAVLEALPRLLDEVFRLNLTPVPL</sequence>
<feature type="domain" description="NodB homology" evidence="1">
    <location>
        <begin position="75"/>
        <end position="261"/>
    </location>
</feature>
<gene>
    <name evidence="2" type="ORF">sS8_2601</name>
</gene>
<dbReference type="SUPFAM" id="SSF88713">
    <property type="entry name" value="Glycoside hydrolase/deacetylase"/>
    <property type="match status" value="1"/>
</dbReference>